<feature type="transmembrane region" description="Helical" evidence="6">
    <location>
        <begin position="203"/>
        <end position="224"/>
    </location>
</feature>
<feature type="transmembrane region" description="Helical" evidence="6">
    <location>
        <begin position="130"/>
        <end position="151"/>
    </location>
</feature>
<comment type="caution">
    <text evidence="7">The sequence shown here is derived from an EMBL/GenBank/DDBJ whole genome shotgun (WGS) entry which is preliminary data.</text>
</comment>
<organism evidence="7 8">
    <name type="scientific">Rapidithrix thailandica</name>
    <dbReference type="NCBI Taxonomy" id="413964"/>
    <lineage>
        <taxon>Bacteria</taxon>
        <taxon>Pseudomonadati</taxon>
        <taxon>Bacteroidota</taxon>
        <taxon>Cytophagia</taxon>
        <taxon>Cytophagales</taxon>
        <taxon>Flammeovirgaceae</taxon>
        <taxon>Rapidithrix</taxon>
    </lineage>
</organism>
<evidence type="ECO:0000256" key="6">
    <source>
        <dbReference type="SAM" id="Phobius"/>
    </source>
</evidence>
<evidence type="ECO:0000256" key="1">
    <source>
        <dbReference type="ARBA" id="ARBA00004651"/>
    </source>
</evidence>
<evidence type="ECO:0000256" key="3">
    <source>
        <dbReference type="ARBA" id="ARBA00022692"/>
    </source>
</evidence>
<keyword evidence="5 6" id="KW-0472">Membrane</keyword>
<evidence type="ECO:0000256" key="2">
    <source>
        <dbReference type="ARBA" id="ARBA00022475"/>
    </source>
</evidence>
<dbReference type="GO" id="GO:0005436">
    <property type="term" value="F:sodium:phosphate symporter activity"/>
    <property type="evidence" value="ECO:0007669"/>
    <property type="project" value="InterPro"/>
</dbReference>
<feature type="transmembrane region" description="Helical" evidence="6">
    <location>
        <begin position="95"/>
        <end position="118"/>
    </location>
</feature>
<dbReference type="Pfam" id="PF02690">
    <property type="entry name" value="Na_Pi_cotrans"/>
    <property type="match status" value="2"/>
</dbReference>
<dbReference type="RefSeq" id="WP_346823071.1">
    <property type="nucleotide sequence ID" value="NZ_JBDKWZ010000013.1"/>
</dbReference>
<dbReference type="AlphaFoldDB" id="A0AAW9SCS3"/>
<dbReference type="PANTHER" id="PTHR10010">
    <property type="entry name" value="SOLUTE CARRIER FAMILY 34 SODIUM PHOSPHATE , MEMBER 2-RELATED"/>
    <property type="match status" value="1"/>
</dbReference>
<dbReference type="Proteomes" id="UP001403385">
    <property type="component" value="Unassembled WGS sequence"/>
</dbReference>
<feature type="transmembrane region" description="Helical" evidence="6">
    <location>
        <begin position="350"/>
        <end position="372"/>
    </location>
</feature>
<dbReference type="InterPro" id="IPR003841">
    <property type="entry name" value="Na/Pi_transpt"/>
</dbReference>
<evidence type="ECO:0000256" key="5">
    <source>
        <dbReference type="ARBA" id="ARBA00023136"/>
    </source>
</evidence>
<keyword evidence="2" id="KW-1003">Cell membrane</keyword>
<evidence type="ECO:0000313" key="8">
    <source>
        <dbReference type="Proteomes" id="UP001403385"/>
    </source>
</evidence>
<accession>A0AAW9SCS3</accession>
<feature type="transmembrane region" description="Helical" evidence="6">
    <location>
        <begin position="61"/>
        <end position="89"/>
    </location>
</feature>
<protein>
    <submittedName>
        <fullName evidence="7">Na/Pi symporter</fullName>
    </submittedName>
</protein>
<dbReference type="PANTHER" id="PTHR10010:SF46">
    <property type="entry name" value="SODIUM-DEPENDENT PHOSPHATE TRANSPORT PROTEIN 2B"/>
    <property type="match status" value="1"/>
</dbReference>
<dbReference type="NCBIfam" id="NF037997">
    <property type="entry name" value="Na_Pi_symport"/>
    <property type="match status" value="2"/>
</dbReference>
<dbReference type="GO" id="GO:0005886">
    <property type="term" value="C:plasma membrane"/>
    <property type="evidence" value="ECO:0007669"/>
    <property type="project" value="UniProtKB-SubCell"/>
</dbReference>
<evidence type="ECO:0000313" key="7">
    <source>
        <dbReference type="EMBL" id="MEN7550290.1"/>
    </source>
</evidence>
<dbReference type="GO" id="GO:0044341">
    <property type="term" value="P:sodium-dependent phosphate transport"/>
    <property type="evidence" value="ECO:0007669"/>
    <property type="project" value="InterPro"/>
</dbReference>
<name>A0AAW9SCS3_9BACT</name>
<keyword evidence="3 6" id="KW-0812">Transmembrane</keyword>
<keyword evidence="4 6" id="KW-1133">Transmembrane helix</keyword>
<comment type="subcellular location">
    <subcellularLocation>
        <location evidence="1">Cell membrane</location>
        <topology evidence="1">Multi-pass membrane protein</topology>
    </subcellularLocation>
</comment>
<feature type="transmembrane region" description="Helical" evidence="6">
    <location>
        <begin position="308"/>
        <end position="329"/>
    </location>
</feature>
<reference evidence="7 8" key="1">
    <citation type="submission" date="2024-04" db="EMBL/GenBank/DDBJ databases">
        <title>Novel genus in family Flammeovirgaceae.</title>
        <authorList>
            <person name="Nguyen T.H."/>
            <person name="Vuong T.Q."/>
            <person name="Le H."/>
            <person name="Kim S.-G."/>
        </authorList>
    </citation>
    <scope>NUCLEOTIDE SEQUENCE [LARGE SCALE GENOMIC DNA]</scope>
    <source>
        <strain evidence="7 8">JCM 23209</strain>
    </source>
</reference>
<sequence>MIGEIIKELKSKFSISTFLLRVVLVLLIGFLFLTSLELLGISFQFENKIVQELTKASENPFVAIFIGLLATAIMQSSSTVTSLVVTIVASGMLSIHQAIPIVMGANIGTTVTSTFVSLGHITQKKEFRKAISAATLHDFFNIITVMILFPLEYFTGWLSSLSLSITNLIPSEAATTPKKPFWVIQMVKSVEGTIAELFGNHSIFIFFIALIGLFVSIKAFASLIKRVLIKDTQETTEFLFFSSNNKSLATGFVLTSLVQSSSLTSSMIVPLVATNKISLSKAFPYLMGANIGTTVTALIAAVSTSNAAISLAIAHLLFNVIGVILLYPLPQIRRIPIFLAKKLGNLTVQNRLYGFLYLILIFFIIPFILISVTN</sequence>
<dbReference type="EMBL" id="JBDKWZ010000013">
    <property type="protein sequence ID" value="MEN7550290.1"/>
    <property type="molecule type" value="Genomic_DNA"/>
</dbReference>
<feature type="transmembrane region" description="Helical" evidence="6">
    <location>
        <begin position="18"/>
        <end position="40"/>
    </location>
</feature>
<keyword evidence="8" id="KW-1185">Reference proteome</keyword>
<proteinExistence type="predicted"/>
<evidence type="ECO:0000256" key="4">
    <source>
        <dbReference type="ARBA" id="ARBA00022989"/>
    </source>
</evidence>
<gene>
    <name evidence="7" type="ORF">AAG747_20390</name>
</gene>
<feature type="transmembrane region" description="Helical" evidence="6">
    <location>
        <begin position="282"/>
        <end position="302"/>
    </location>
</feature>